<name>A0ACD5VH12_AVESA</name>
<dbReference type="Proteomes" id="UP001732700">
    <property type="component" value="Chromosome 3A"/>
</dbReference>
<protein>
    <submittedName>
        <fullName evidence="1">Uncharacterized protein</fullName>
    </submittedName>
</protein>
<dbReference type="EnsemblPlants" id="AVESA.00010b.r2.3AG0448230.1">
    <property type="protein sequence ID" value="AVESA.00010b.r2.3AG0448230.1.CDS"/>
    <property type="gene ID" value="AVESA.00010b.r2.3AG0448230"/>
</dbReference>
<sequence length="416" mass="44878">MAIGTVLRASLVCLLATTLVWAGSDNSPSPSSNSSASSAPAVGSNVACKDVDGKRKGCTGTCPADCPEHCLVFCPGCRTFCRPDQVRSTSKQPVRPPAMFVFGDGQLDIGNSNVLSMGDYDVPHDEQQTLDAQWAGTDGDNTAQFIAKFMGFQGSPPAYLTMPRPIHVDQGFTGINYACGGAGLRDLDPNMDGWLTIPMSKQVQQFAATRAQMEAKLGAQRARDLLAKSFFLVEVGGVDLTHILPYPYGRTEVLDFLGLYGDKIRSLYDMGARRFGLINVGLIGNAPNVGGGYDPADMNRHAAEFNDGLKLLLGGLARTLPGLRYSIADMYSFTETVFANPSAYGFEDIQSACSQYGSTEQPTDDSPHCDNPAQHWYWDDKGYITEHAANLAATAFFYGPPQFTAPIIFRALLDEK</sequence>
<reference evidence="1" key="2">
    <citation type="submission" date="2025-09" db="UniProtKB">
        <authorList>
            <consortium name="EnsemblPlants"/>
        </authorList>
    </citation>
    <scope>IDENTIFICATION</scope>
</reference>
<accession>A0ACD5VH12</accession>
<proteinExistence type="predicted"/>
<keyword evidence="2" id="KW-1185">Reference proteome</keyword>
<evidence type="ECO:0000313" key="1">
    <source>
        <dbReference type="EnsemblPlants" id="AVESA.00010b.r2.3AG0448230.1.CDS"/>
    </source>
</evidence>
<reference evidence="1" key="1">
    <citation type="submission" date="2021-05" db="EMBL/GenBank/DDBJ databases">
        <authorList>
            <person name="Scholz U."/>
            <person name="Mascher M."/>
            <person name="Fiebig A."/>
        </authorList>
    </citation>
    <scope>NUCLEOTIDE SEQUENCE [LARGE SCALE GENOMIC DNA]</scope>
</reference>
<evidence type="ECO:0000313" key="2">
    <source>
        <dbReference type="Proteomes" id="UP001732700"/>
    </source>
</evidence>
<organism evidence="1 2">
    <name type="scientific">Avena sativa</name>
    <name type="common">Oat</name>
    <dbReference type="NCBI Taxonomy" id="4498"/>
    <lineage>
        <taxon>Eukaryota</taxon>
        <taxon>Viridiplantae</taxon>
        <taxon>Streptophyta</taxon>
        <taxon>Embryophyta</taxon>
        <taxon>Tracheophyta</taxon>
        <taxon>Spermatophyta</taxon>
        <taxon>Magnoliopsida</taxon>
        <taxon>Liliopsida</taxon>
        <taxon>Poales</taxon>
        <taxon>Poaceae</taxon>
        <taxon>BOP clade</taxon>
        <taxon>Pooideae</taxon>
        <taxon>Poodae</taxon>
        <taxon>Poeae</taxon>
        <taxon>Poeae Chloroplast Group 1 (Aveneae type)</taxon>
        <taxon>Aveninae</taxon>
        <taxon>Avena</taxon>
    </lineage>
</organism>